<dbReference type="InterPro" id="IPR021883">
    <property type="entry name" value="LPA1-like"/>
</dbReference>
<comment type="caution">
    <text evidence="4">The sequence shown here is derived from an EMBL/GenBank/DDBJ whole genome shotgun (WGS) entry which is preliminary data.</text>
</comment>
<evidence type="ECO:0000313" key="5">
    <source>
        <dbReference type="Proteomes" id="UP001515480"/>
    </source>
</evidence>
<feature type="region of interest" description="Disordered" evidence="1">
    <location>
        <begin position="38"/>
        <end position="60"/>
    </location>
</feature>
<keyword evidence="2" id="KW-0472">Membrane</keyword>
<protein>
    <submittedName>
        <fullName evidence="4">Uncharacterized protein</fullName>
    </submittedName>
</protein>
<keyword evidence="2" id="KW-0812">Transmembrane</keyword>
<dbReference type="Pfam" id="PF11998">
    <property type="entry name" value="DUF3493"/>
    <property type="match status" value="1"/>
</dbReference>
<dbReference type="EMBL" id="JBGBPQ010000016">
    <property type="protein sequence ID" value="KAL1508397.1"/>
    <property type="molecule type" value="Genomic_DNA"/>
</dbReference>
<reference evidence="4 5" key="1">
    <citation type="journal article" date="2024" name="Science">
        <title>Giant polyketide synthase enzymes in the biosynthesis of giant marine polyether toxins.</title>
        <authorList>
            <person name="Fallon T.R."/>
            <person name="Shende V.V."/>
            <person name="Wierzbicki I.H."/>
            <person name="Pendleton A.L."/>
            <person name="Watervoot N.F."/>
            <person name="Auber R.P."/>
            <person name="Gonzalez D.J."/>
            <person name="Wisecaver J.H."/>
            <person name="Moore B.S."/>
        </authorList>
    </citation>
    <scope>NUCLEOTIDE SEQUENCE [LARGE SCALE GENOMIC DNA]</scope>
    <source>
        <strain evidence="4 5">12B1</strain>
    </source>
</reference>
<dbReference type="AlphaFoldDB" id="A0AB34IWV9"/>
<keyword evidence="2" id="KW-1133">Transmembrane helix</keyword>
<accession>A0AB34IWV9</accession>
<evidence type="ECO:0000256" key="3">
    <source>
        <dbReference type="SAM" id="SignalP"/>
    </source>
</evidence>
<feature type="transmembrane region" description="Helical" evidence="2">
    <location>
        <begin position="82"/>
        <end position="104"/>
    </location>
</feature>
<keyword evidence="3" id="KW-0732">Signal</keyword>
<feature type="signal peptide" evidence="3">
    <location>
        <begin position="1"/>
        <end position="19"/>
    </location>
</feature>
<proteinExistence type="predicted"/>
<evidence type="ECO:0000256" key="1">
    <source>
        <dbReference type="SAM" id="MobiDB-lite"/>
    </source>
</evidence>
<feature type="transmembrane region" description="Helical" evidence="2">
    <location>
        <begin position="110"/>
        <end position="130"/>
    </location>
</feature>
<sequence length="164" mass="17590">MLPQLPLLLSLSAAHPASGWAMRAISLPQFGLSRTSLGRAQPRCQADEPEATSREPNSDDSLRARRVELVERAGDPFRGVRVVLYAVFGVAGLAGIATSIMTMGTDPGPALGNIAINSAVLAIGVAVYAFDQKITSDLKRKLEEELKNPYLKGDLDGFLEEDIK</sequence>
<feature type="compositionally biased region" description="Basic and acidic residues" evidence="1">
    <location>
        <begin position="51"/>
        <end position="60"/>
    </location>
</feature>
<gene>
    <name evidence="4" type="ORF">AB1Y20_004507</name>
</gene>
<organism evidence="4 5">
    <name type="scientific">Prymnesium parvum</name>
    <name type="common">Toxic golden alga</name>
    <dbReference type="NCBI Taxonomy" id="97485"/>
    <lineage>
        <taxon>Eukaryota</taxon>
        <taxon>Haptista</taxon>
        <taxon>Haptophyta</taxon>
        <taxon>Prymnesiophyceae</taxon>
        <taxon>Prymnesiales</taxon>
        <taxon>Prymnesiaceae</taxon>
        <taxon>Prymnesium</taxon>
    </lineage>
</organism>
<dbReference type="Proteomes" id="UP001515480">
    <property type="component" value="Unassembled WGS sequence"/>
</dbReference>
<feature type="chain" id="PRO_5044339074" evidence="3">
    <location>
        <begin position="20"/>
        <end position="164"/>
    </location>
</feature>
<evidence type="ECO:0000313" key="4">
    <source>
        <dbReference type="EMBL" id="KAL1508397.1"/>
    </source>
</evidence>
<keyword evidence="5" id="KW-1185">Reference proteome</keyword>
<evidence type="ECO:0000256" key="2">
    <source>
        <dbReference type="SAM" id="Phobius"/>
    </source>
</evidence>
<name>A0AB34IWV9_PRYPA</name>